<sequence>MVQTRFSGKSKVPYLVPGLGHYSVALSEVGLEARDNDDPDTLGDPNEPPGETRWKYIEEEYKGILQADYSVLSGRPISLSTLLTWDYLLIGVRAKLS</sequence>
<evidence type="ECO:0000313" key="2">
    <source>
        <dbReference type="EMBL" id="CEO55140.1"/>
    </source>
</evidence>
<evidence type="ECO:0000256" key="1">
    <source>
        <dbReference type="SAM" id="MobiDB-lite"/>
    </source>
</evidence>
<dbReference type="AlphaFoldDB" id="A0A0B7KJV5"/>
<protein>
    <submittedName>
        <fullName evidence="2">Uncharacterized protein</fullName>
    </submittedName>
</protein>
<name>A0A0B7KJV5_BIOOC</name>
<reference evidence="2" key="1">
    <citation type="submission" date="2015-01" db="EMBL/GenBank/DDBJ databases">
        <authorList>
            <person name="Durling Mikael"/>
        </authorList>
    </citation>
    <scope>NUCLEOTIDE SEQUENCE</scope>
</reference>
<organism evidence="2">
    <name type="scientific">Bionectria ochroleuca</name>
    <name type="common">Gliocladium roseum</name>
    <dbReference type="NCBI Taxonomy" id="29856"/>
    <lineage>
        <taxon>Eukaryota</taxon>
        <taxon>Fungi</taxon>
        <taxon>Dikarya</taxon>
        <taxon>Ascomycota</taxon>
        <taxon>Pezizomycotina</taxon>
        <taxon>Sordariomycetes</taxon>
        <taxon>Hypocreomycetidae</taxon>
        <taxon>Hypocreales</taxon>
        <taxon>Bionectriaceae</taxon>
        <taxon>Clonostachys</taxon>
    </lineage>
</organism>
<accession>A0A0B7KJV5</accession>
<proteinExistence type="predicted"/>
<feature type="region of interest" description="Disordered" evidence="1">
    <location>
        <begin position="32"/>
        <end position="52"/>
    </location>
</feature>
<dbReference type="EMBL" id="CDPU01000049">
    <property type="protein sequence ID" value="CEO55140.1"/>
    <property type="molecule type" value="Genomic_DNA"/>
</dbReference>
<gene>
    <name evidence="2" type="ORF">BN869_000011198_1</name>
</gene>